<sequence>MKLRNKLMMLAILPIGLVIFSIALLGQRLYQSHLAIERYVEIQTNKQEIITSILRYWGYGHGIHHFKNYVLRGDDWYRSQALLDLAKVEDLIDQYMAYEELSLEEKQAMIVLRSTVSAYKENISLAQKALEESRSIRKIDLLVKIDDGPAIESFKMFNDYFRKTKQDALQNYLDAKNDFLSTSIITIVLILGVTFYTSRWFSRSMIKSFNELVQICRQIKSGRFRAKDLEAPTAETTTDEIKYLRHNFIAMGRALEESFSRLKKSNQDLSNFAYIASHDLKEPIKKIANSSDLLYLELERNLDSESKQYFDVIQSSTKHMLSLLDNVLDYSELRSQKFEPENVDLNEAISLCQSDLELAIQSTGAHIELENLPRVKGNPVLLRTMFRNLLSNALQFRRKGSIPKITISAKPTKQGRWVISVEDNGIGFSMKYRDKILKPFGRAHSREQAPGNGIGLASSQRIAELHHSQLQVYSMEGVGSTFSVELEEAS</sequence>
<evidence type="ECO:0000313" key="9">
    <source>
        <dbReference type="EMBL" id="SMF64358.1"/>
    </source>
</evidence>
<dbReference type="InterPro" id="IPR003660">
    <property type="entry name" value="HAMP_dom"/>
</dbReference>
<dbReference type="PROSITE" id="PS50109">
    <property type="entry name" value="HIS_KIN"/>
    <property type="match status" value="1"/>
</dbReference>
<organism evidence="9 10">
    <name type="scientific">Pseudobacteriovorax antillogorgiicola</name>
    <dbReference type="NCBI Taxonomy" id="1513793"/>
    <lineage>
        <taxon>Bacteria</taxon>
        <taxon>Pseudomonadati</taxon>
        <taxon>Bdellovibrionota</taxon>
        <taxon>Oligoflexia</taxon>
        <taxon>Oligoflexales</taxon>
        <taxon>Pseudobacteriovoracaceae</taxon>
        <taxon>Pseudobacteriovorax</taxon>
    </lineage>
</organism>
<dbReference type="Gene3D" id="6.10.340.10">
    <property type="match status" value="1"/>
</dbReference>
<proteinExistence type="predicted"/>
<comment type="catalytic activity">
    <reaction evidence="1">
        <text>ATP + protein L-histidine = ADP + protein N-phospho-L-histidine.</text>
        <dbReference type="EC" id="2.7.13.3"/>
    </reaction>
</comment>
<dbReference type="GO" id="GO:0016020">
    <property type="term" value="C:membrane"/>
    <property type="evidence" value="ECO:0007669"/>
    <property type="project" value="UniProtKB-SubCell"/>
</dbReference>
<dbReference type="GO" id="GO:0007234">
    <property type="term" value="P:osmosensory signaling via phosphorelay pathway"/>
    <property type="evidence" value="ECO:0007669"/>
    <property type="project" value="TreeGrafter"/>
</dbReference>
<dbReference type="OrthoDB" id="9760752at2"/>
<feature type="domain" description="Histidine kinase" evidence="7">
    <location>
        <begin position="275"/>
        <end position="490"/>
    </location>
</feature>
<dbReference type="PRINTS" id="PR00344">
    <property type="entry name" value="BCTRLSENSOR"/>
</dbReference>
<feature type="domain" description="HAMP" evidence="8">
    <location>
        <begin position="203"/>
        <end position="260"/>
    </location>
</feature>
<dbReference type="AlphaFoldDB" id="A0A1Y6CIJ5"/>
<dbReference type="Pfam" id="PF00512">
    <property type="entry name" value="HisKA"/>
    <property type="match status" value="1"/>
</dbReference>
<dbReference type="EC" id="2.7.13.3" evidence="3"/>
<dbReference type="SMART" id="SM00387">
    <property type="entry name" value="HATPase_c"/>
    <property type="match status" value="1"/>
</dbReference>
<keyword evidence="10" id="KW-1185">Reference proteome</keyword>
<keyword evidence="6" id="KW-0418">Kinase</keyword>
<dbReference type="SMART" id="SM00388">
    <property type="entry name" value="HisKA"/>
    <property type="match status" value="1"/>
</dbReference>
<dbReference type="PROSITE" id="PS50885">
    <property type="entry name" value="HAMP"/>
    <property type="match status" value="1"/>
</dbReference>
<dbReference type="InterPro" id="IPR004358">
    <property type="entry name" value="Sig_transdc_His_kin-like_C"/>
</dbReference>
<evidence type="ECO:0000256" key="6">
    <source>
        <dbReference type="ARBA" id="ARBA00022777"/>
    </source>
</evidence>
<dbReference type="InterPro" id="IPR005467">
    <property type="entry name" value="His_kinase_dom"/>
</dbReference>
<name>A0A1Y6CIJ5_9BACT</name>
<dbReference type="Pfam" id="PF02518">
    <property type="entry name" value="HATPase_c"/>
    <property type="match status" value="1"/>
</dbReference>
<dbReference type="PANTHER" id="PTHR42878:SF15">
    <property type="entry name" value="BACTERIOPHYTOCHROME"/>
    <property type="match status" value="1"/>
</dbReference>
<keyword evidence="5" id="KW-0808">Transferase</keyword>
<dbReference type="Proteomes" id="UP000192907">
    <property type="component" value="Unassembled WGS sequence"/>
</dbReference>
<evidence type="ECO:0000256" key="5">
    <source>
        <dbReference type="ARBA" id="ARBA00022679"/>
    </source>
</evidence>
<dbReference type="SUPFAM" id="SSF55874">
    <property type="entry name" value="ATPase domain of HSP90 chaperone/DNA topoisomerase II/histidine kinase"/>
    <property type="match status" value="1"/>
</dbReference>
<gene>
    <name evidence="9" type="ORF">SAMN06296036_12231</name>
</gene>
<evidence type="ECO:0000256" key="2">
    <source>
        <dbReference type="ARBA" id="ARBA00004370"/>
    </source>
</evidence>
<evidence type="ECO:0000259" key="8">
    <source>
        <dbReference type="PROSITE" id="PS50885"/>
    </source>
</evidence>
<accession>A0A1Y6CIJ5</accession>
<dbReference type="Gene3D" id="1.10.287.130">
    <property type="match status" value="1"/>
</dbReference>
<dbReference type="PANTHER" id="PTHR42878">
    <property type="entry name" value="TWO-COMPONENT HISTIDINE KINASE"/>
    <property type="match status" value="1"/>
</dbReference>
<dbReference type="InterPro" id="IPR003594">
    <property type="entry name" value="HATPase_dom"/>
</dbReference>
<dbReference type="InterPro" id="IPR036890">
    <property type="entry name" value="HATPase_C_sf"/>
</dbReference>
<evidence type="ECO:0000256" key="1">
    <source>
        <dbReference type="ARBA" id="ARBA00000085"/>
    </source>
</evidence>
<protein>
    <recommendedName>
        <fullName evidence="3">histidine kinase</fullName>
        <ecNumber evidence="3">2.7.13.3</ecNumber>
    </recommendedName>
</protein>
<evidence type="ECO:0000256" key="4">
    <source>
        <dbReference type="ARBA" id="ARBA00022553"/>
    </source>
</evidence>
<dbReference type="InterPro" id="IPR050351">
    <property type="entry name" value="BphY/WalK/GraS-like"/>
</dbReference>
<keyword evidence="4" id="KW-0597">Phosphoprotein</keyword>
<dbReference type="STRING" id="1513793.SAMN06296036_12231"/>
<comment type="subcellular location">
    <subcellularLocation>
        <location evidence="2">Membrane</location>
    </subcellularLocation>
</comment>
<evidence type="ECO:0000256" key="3">
    <source>
        <dbReference type="ARBA" id="ARBA00012438"/>
    </source>
</evidence>
<dbReference type="GO" id="GO:0000156">
    <property type="term" value="F:phosphorelay response regulator activity"/>
    <property type="evidence" value="ECO:0007669"/>
    <property type="project" value="TreeGrafter"/>
</dbReference>
<reference evidence="10" key="1">
    <citation type="submission" date="2017-04" db="EMBL/GenBank/DDBJ databases">
        <authorList>
            <person name="Varghese N."/>
            <person name="Submissions S."/>
        </authorList>
    </citation>
    <scope>NUCLEOTIDE SEQUENCE [LARGE SCALE GENOMIC DNA]</scope>
    <source>
        <strain evidence="10">RKEM611</strain>
    </source>
</reference>
<dbReference type="InterPro" id="IPR036097">
    <property type="entry name" value="HisK_dim/P_sf"/>
</dbReference>
<dbReference type="CDD" id="cd00082">
    <property type="entry name" value="HisKA"/>
    <property type="match status" value="1"/>
</dbReference>
<dbReference type="InterPro" id="IPR003661">
    <property type="entry name" value="HisK_dim/P_dom"/>
</dbReference>
<dbReference type="EMBL" id="FWZT01000022">
    <property type="protein sequence ID" value="SMF64358.1"/>
    <property type="molecule type" value="Genomic_DNA"/>
</dbReference>
<dbReference type="RefSeq" id="WP_132323341.1">
    <property type="nucleotide sequence ID" value="NZ_FWZT01000022.1"/>
</dbReference>
<dbReference type="Gene3D" id="3.30.565.10">
    <property type="entry name" value="Histidine kinase-like ATPase, C-terminal domain"/>
    <property type="match status" value="1"/>
</dbReference>
<dbReference type="SUPFAM" id="SSF47384">
    <property type="entry name" value="Homodimeric domain of signal transducing histidine kinase"/>
    <property type="match status" value="1"/>
</dbReference>
<dbReference type="GO" id="GO:0030295">
    <property type="term" value="F:protein kinase activator activity"/>
    <property type="evidence" value="ECO:0007669"/>
    <property type="project" value="TreeGrafter"/>
</dbReference>
<evidence type="ECO:0000259" key="7">
    <source>
        <dbReference type="PROSITE" id="PS50109"/>
    </source>
</evidence>
<evidence type="ECO:0000313" key="10">
    <source>
        <dbReference type="Proteomes" id="UP000192907"/>
    </source>
</evidence>
<dbReference type="GO" id="GO:0000155">
    <property type="term" value="F:phosphorelay sensor kinase activity"/>
    <property type="evidence" value="ECO:0007669"/>
    <property type="project" value="InterPro"/>
</dbReference>